<proteinExistence type="predicted"/>
<accession>Q0RZJ6</accession>
<organism evidence="2 3">
    <name type="scientific">Rhodococcus jostii (strain RHA1)</name>
    <dbReference type="NCBI Taxonomy" id="101510"/>
    <lineage>
        <taxon>Bacteria</taxon>
        <taxon>Bacillati</taxon>
        <taxon>Actinomycetota</taxon>
        <taxon>Actinomycetes</taxon>
        <taxon>Mycobacteriales</taxon>
        <taxon>Nocardiaceae</taxon>
        <taxon>Rhodococcus</taxon>
    </lineage>
</organism>
<evidence type="ECO:0000256" key="1">
    <source>
        <dbReference type="SAM" id="MobiDB-lite"/>
    </source>
</evidence>
<keyword evidence="2" id="KW-0614">Plasmid</keyword>
<gene>
    <name evidence="2" type="ordered locus">RHA1_ro08246</name>
</gene>
<dbReference type="EMBL" id="CP000432">
    <property type="protein sequence ID" value="ABG99290.1"/>
    <property type="molecule type" value="Genomic_DNA"/>
</dbReference>
<reference evidence="3" key="1">
    <citation type="journal article" date="2006" name="Proc. Natl. Acad. Sci. U.S.A.">
        <title>The complete genome of Rhodococcus sp. RHA1 provides insights into a catabolic powerhouse.</title>
        <authorList>
            <person name="McLeod M.P."/>
            <person name="Warren R.L."/>
            <person name="Hsiao W.W.L."/>
            <person name="Araki N."/>
            <person name="Myhre M."/>
            <person name="Fernandes C."/>
            <person name="Miyazawa D."/>
            <person name="Wong W."/>
            <person name="Lillquist A.L."/>
            <person name="Wang D."/>
            <person name="Dosanjh M."/>
            <person name="Hara H."/>
            <person name="Petrescu A."/>
            <person name="Morin R.D."/>
            <person name="Yang G."/>
            <person name="Stott J.M."/>
            <person name="Schein J.E."/>
            <person name="Shin H."/>
            <person name="Smailus D."/>
            <person name="Siddiqui A.S."/>
            <person name="Marra M.A."/>
            <person name="Jones S.J.M."/>
            <person name="Holt R."/>
            <person name="Brinkman F.S.L."/>
            <person name="Miyauchi K."/>
            <person name="Fukuda M."/>
            <person name="Davies J.E."/>
            <person name="Mohn W.W."/>
            <person name="Eltis L.D."/>
        </authorList>
    </citation>
    <scope>NUCLEOTIDE SEQUENCE [LARGE SCALE GENOMIC DNA]</scope>
    <source>
        <strain evidence="3">RHA1</strain>
    </source>
</reference>
<geneLocation type="plasmid" evidence="2 3">
    <name>pRHL1</name>
</geneLocation>
<dbReference type="HOGENOM" id="CLU_2370908_0_0_11"/>
<dbReference type="Proteomes" id="UP000008710">
    <property type="component" value="Plasmid pRHL1"/>
</dbReference>
<name>Q0RZJ6_RHOJR</name>
<evidence type="ECO:0000313" key="3">
    <source>
        <dbReference type="Proteomes" id="UP000008710"/>
    </source>
</evidence>
<sequence length="95" mass="10059">MVHIATIATHDEAARPNLTVFKRALRNMAQVDHRGCPMARSAGPPQKCLHGHGAADSSGEQPQQQCHVGVHVNLPSGVVMVGHCFGGLDPVLTYA</sequence>
<feature type="region of interest" description="Disordered" evidence="1">
    <location>
        <begin position="35"/>
        <end position="63"/>
    </location>
</feature>
<dbReference type="KEGG" id="rha:RHA1_ro08246"/>
<dbReference type="AlphaFoldDB" id="Q0RZJ6"/>
<evidence type="ECO:0000313" key="2">
    <source>
        <dbReference type="EMBL" id="ABG99290.1"/>
    </source>
</evidence>
<protein>
    <submittedName>
        <fullName evidence="2">Uncharacterized protein</fullName>
    </submittedName>
</protein>